<name>A0ABV7H7L5_9BURK</name>
<evidence type="ECO:0000256" key="2">
    <source>
        <dbReference type="ARBA" id="ARBA00023295"/>
    </source>
</evidence>
<keyword evidence="1 5" id="KW-0378">Hydrolase</keyword>
<feature type="signal peptide" evidence="3">
    <location>
        <begin position="1"/>
        <end position="24"/>
    </location>
</feature>
<proteinExistence type="predicted"/>
<dbReference type="Gene3D" id="2.60.40.10">
    <property type="entry name" value="Immunoglobulins"/>
    <property type="match status" value="1"/>
</dbReference>
<accession>A0ABV7H7L5</accession>
<gene>
    <name evidence="5" type="ORF">ACFOEN_10260</name>
</gene>
<dbReference type="InterPro" id="IPR045857">
    <property type="entry name" value="O16G_dom_2"/>
</dbReference>
<evidence type="ECO:0000313" key="5">
    <source>
        <dbReference type="EMBL" id="MFC3148027.1"/>
    </source>
</evidence>
<dbReference type="InterPro" id="IPR013783">
    <property type="entry name" value="Ig-like_fold"/>
</dbReference>
<dbReference type="GO" id="GO:0016787">
    <property type="term" value="F:hydrolase activity"/>
    <property type="evidence" value="ECO:0007669"/>
    <property type="project" value="UniProtKB-KW"/>
</dbReference>
<keyword evidence="3" id="KW-0732">Signal</keyword>
<dbReference type="RefSeq" id="WP_377303598.1">
    <property type="nucleotide sequence ID" value="NZ_CP180191.1"/>
</dbReference>
<dbReference type="InterPro" id="IPR017853">
    <property type="entry name" value="GH"/>
</dbReference>
<feature type="chain" id="PRO_5046948997" evidence="3">
    <location>
        <begin position="25"/>
        <end position="913"/>
    </location>
</feature>
<comment type="caution">
    <text evidence="5">The sequence shown here is derived from an EMBL/GenBank/DDBJ whole genome shotgun (WGS) entry which is preliminary data.</text>
</comment>
<dbReference type="PANTHER" id="PTHR10357:SF210">
    <property type="entry name" value="MALTODEXTRIN GLUCOSIDASE"/>
    <property type="match status" value="1"/>
</dbReference>
<keyword evidence="6" id="KW-1185">Reference proteome</keyword>
<dbReference type="InterPro" id="IPR013780">
    <property type="entry name" value="Glyco_hydro_b"/>
</dbReference>
<dbReference type="Gene3D" id="3.20.20.80">
    <property type="entry name" value="Glycosidases"/>
    <property type="match status" value="1"/>
</dbReference>
<reference evidence="6" key="1">
    <citation type="journal article" date="2019" name="Int. J. Syst. Evol. Microbiol.">
        <title>The Global Catalogue of Microorganisms (GCM) 10K type strain sequencing project: providing services to taxonomists for standard genome sequencing and annotation.</title>
        <authorList>
            <consortium name="The Broad Institute Genomics Platform"/>
            <consortium name="The Broad Institute Genome Sequencing Center for Infectious Disease"/>
            <person name="Wu L."/>
            <person name="Ma J."/>
        </authorList>
    </citation>
    <scope>NUCLEOTIDE SEQUENCE [LARGE SCALE GENOMIC DNA]</scope>
    <source>
        <strain evidence="6">KCTC 52168</strain>
    </source>
</reference>
<dbReference type="Proteomes" id="UP001595556">
    <property type="component" value="Unassembled WGS sequence"/>
</dbReference>
<evidence type="ECO:0000256" key="1">
    <source>
        <dbReference type="ARBA" id="ARBA00022801"/>
    </source>
</evidence>
<dbReference type="CDD" id="cd11338">
    <property type="entry name" value="AmyAc_CMD"/>
    <property type="match status" value="1"/>
</dbReference>
<organism evidence="5 6">
    <name type="scientific">Piscinibacterium candidicorallinum</name>
    <dbReference type="NCBI Taxonomy" id="1793872"/>
    <lineage>
        <taxon>Bacteria</taxon>
        <taxon>Pseudomonadati</taxon>
        <taxon>Pseudomonadota</taxon>
        <taxon>Betaproteobacteria</taxon>
        <taxon>Burkholderiales</taxon>
        <taxon>Piscinibacterium</taxon>
    </lineage>
</organism>
<dbReference type="Gene3D" id="2.60.40.1180">
    <property type="entry name" value="Golgi alpha-mannosidase II"/>
    <property type="match status" value="1"/>
</dbReference>
<dbReference type="SMART" id="SM00642">
    <property type="entry name" value="Aamy"/>
    <property type="match status" value="1"/>
</dbReference>
<feature type="domain" description="Glycosyl hydrolase family 13 catalytic" evidence="4">
    <location>
        <begin position="415"/>
        <end position="823"/>
    </location>
</feature>
<evidence type="ECO:0000259" key="4">
    <source>
        <dbReference type="SMART" id="SM00642"/>
    </source>
</evidence>
<dbReference type="Gene3D" id="3.90.400.10">
    <property type="entry name" value="Oligo-1,6-glucosidase, Domain 2"/>
    <property type="match status" value="1"/>
</dbReference>
<dbReference type="Pfam" id="PF00128">
    <property type="entry name" value="Alpha-amylase"/>
    <property type="match status" value="1"/>
</dbReference>
<dbReference type="SUPFAM" id="SSF51445">
    <property type="entry name" value="(Trans)glycosidases"/>
    <property type="match status" value="1"/>
</dbReference>
<dbReference type="EMBL" id="JBHRTI010000004">
    <property type="protein sequence ID" value="MFC3148027.1"/>
    <property type="molecule type" value="Genomic_DNA"/>
</dbReference>
<dbReference type="PANTHER" id="PTHR10357">
    <property type="entry name" value="ALPHA-AMYLASE FAMILY MEMBER"/>
    <property type="match status" value="1"/>
</dbReference>
<evidence type="ECO:0000256" key="3">
    <source>
        <dbReference type="SAM" id="SignalP"/>
    </source>
</evidence>
<evidence type="ECO:0000313" key="6">
    <source>
        <dbReference type="Proteomes" id="UP001595556"/>
    </source>
</evidence>
<dbReference type="InterPro" id="IPR006047">
    <property type="entry name" value="GH13_cat_dom"/>
</dbReference>
<dbReference type="SUPFAM" id="SSF51011">
    <property type="entry name" value="Glycosyl hydrolase domain"/>
    <property type="match status" value="1"/>
</dbReference>
<protein>
    <submittedName>
        <fullName evidence="5">Alpha-amylase family glycosyl hydrolase</fullName>
    </submittedName>
</protein>
<keyword evidence="2" id="KW-0326">Glycosidase</keyword>
<sequence length="913" mass="102412">MRIALLARCVGPLLLALSSAATFAQAGSADAPVCSKDPLGGRSLYLRGTFNSWNAVDRQRFTWACNRYELVTSLQGEHRFKLGDEGWSADADFGAPPGAARSPMLALRGQEISRKFSGVYRLRLSMSPSLRTPTLDIESCPAQAPLGDTVLFLRGSMNNWAAVDDFQFRWSCDAYYLNVKVTGRHDFKLADVAWSPKTSFGADPQMRPAAGATGNLNAVFSGEHTLRLAFVDGKPDFSIGPKTFADPTAQQVSHPVALSLKFDSRAPQFKQPFGAVVAGTPIRYSLAADKGVDRVTLVIENRRLEGNQEVLEYSTLARLPMQRRADGSGERWEVTHRFEQIGVYGYWFEVQIGDAAFVYQNNSQAVFWTREKGSGGLGAVADKPASTRTVRRFRQTVYSADFKVPEWAPDTVYYYIFPDRFRNGDRSNDPRPGGGRTQDRYHDKDVEFHANWNSKPFRPGTGDGSDAHFNNDFFGGDLAGIIEKLDYIKSLGANAIYMTPVFQASSNHKYDTADYTRVDPAFGTNADFARLTREAARRGIRIIPDTSLNHTGSDSIYFDRFGKYASRGAFEGGKIRKDSLYASWYRFDETQTDPNKQYTGWVGVADLPELDKASPAWRDFAYRKPDSVMKQWLDLGAAGWRMDVAPWVPDDFWREWRAAIRAHTPDAITIAETWFDSSKYFLGDMFDSTMNYIFRNAVLEYAAGGNAKELWQNIELMREAYPPQAFYALMNLLSSHDQARSLHVLGWHEDSKPDAIALAKQRYKLAVLVQMTFPGSPAIYYGDEVSVTGGDDPYNRATYPWADLGGRPDEDMLAWFRKLTALRNQHAVLRRGSIDAPLFLDERVVVLHRALGDEHAIVLLNNAETERAVALNVPDRLRGRYLDLLTGERLDLSHRVMQINAPARGGRVLVRQK</sequence>